<dbReference type="Pfam" id="PF05638">
    <property type="entry name" value="T6SS_HCP"/>
    <property type="match status" value="1"/>
</dbReference>
<sequence length="166" mass="18048">MAFDYFLQVQGVDGDSRDHTHARWIDCFDAQIEIRLPNYGIYGSDNPPDAGSAINADSNHPQALRVHARTSQATPRLMALADSGTRRTVTFEAMASGQTPQRVYRLTFTGAQLARVQTSMTNDGFVDTYDLVYQSVEVTFWPTLANGTLGSAVTTTLASIGSPNVA</sequence>
<dbReference type="Gene3D" id="2.30.110.20">
    <property type="entry name" value="Hcp1-like"/>
    <property type="match status" value="1"/>
</dbReference>
<reference evidence="1" key="1">
    <citation type="submission" date="2020-05" db="EMBL/GenBank/DDBJ databases">
        <authorList>
            <person name="Chiriac C."/>
            <person name="Salcher M."/>
            <person name="Ghai R."/>
            <person name="Kavagutti S V."/>
        </authorList>
    </citation>
    <scope>NUCLEOTIDE SEQUENCE</scope>
</reference>
<proteinExistence type="predicted"/>
<dbReference type="SUPFAM" id="SSF141452">
    <property type="entry name" value="Hcp1-like"/>
    <property type="match status" value="1"/>
</dbReference>
<evidence type="ECO:0000313" key="1">
    <source>
        <dbReference type="EMBL" id="CAB4922847.1"/>
    </source>
</evidence>
<dbReference type="EMBL" id="CAFBMR010000075">
    <property type="protein sequence ID" value="CAB4922847.1"/>
    <property type="molecule type" value="Genomic_DNA"/>
</dbReference>
<accession>A0A6J7HNS8</accession>
<gene>
    <name evidence="1" type="ORF">UFOPK3610_01512</name>
</gene>
<dbReference type="InterPro" id="IPR008514">
    <property type="entry name" value="T6SS_Hcp"/>
</dbReference>
<dbReference type="InterPro" id="IPR036624">
    <property type="entry name" value="Hcp1-lik_sf"/>
</dbReference>
<protein>
    <submittedName>
        <fullName evidence="1">Unannotated protein</fullName>
    </submittedName>
</protein>
<dbReference type="AlphaFoldDB" id="A0A6J7HNS8"/>
<name>A0A6J7HNS8_9ZZZZ</name>
<organism evidence="1">
    <name type="scientific">freshwater metagenome</name>
    <dbReference type="NCBI Taxonomy" id="449393"/>
    <lineage>
        <taxon>unclassified sequences</taxon>
        <taxon>metagenomes</taxon>
        <taxon>ecological metagenomes</taxon>
    </lineage>
</organism>